<organism evidence="2 3">
    <name type="scientific">Haloplasma contractile SSD-17B</name>
    <dbReference type="NCBI Taxonomy" id="1033810"/>
    <lineage>
        <taxon>Bacteria</taxon>
        <taxon>Bacillati</taxon>
        <taxon>Mycoplasmatota</taxon>
        <taxon>Mollicutes</taxon>
        <taxon>Haloplasmatales</taxon>
        <taxon>Haloplasmataceae</taxon>
        <taxon>Haloplasma</taxon>
    </lineage>
</organism>
<protein>
    <submittedName>
        <fullName evidence="2">Lipoprotein</fullName>
    </submittedName>
</protein>
<dbReference type="Proteomes" id="UP000005707">
    <property type="component" value="Unassembled WGS sequence"/>
</dbReference>
<evidence type="ECO:0000256" key="1">
    <source>
        <dbReference type="SAM" id="SignalP"/>
    </source>
</evidence>
<sequence length="200" mass="22523">MKKSLVLSALMFLFSVTMLAGSTYAWFTDDIVVEGNSIVMGKQEIDVTYTDPTMDTIEWYTFEGGHQLFDVNYMANTQPGATLERSLRIENKGDFNVAVRIKHWFDSEASDLPRNAMNFTVALDNGGTELYNGILYNGNTSDFFTLEPGEVVILDVTLDIATWLGNDAELGQFKFDFEVEGRQIEHANELGRVFDITVEE</sequence>
<keyword evidence="1" id="KW-0732">Signal</keyword>
<reference evidence="2 3" key="2">
    <citation type="journal article" date="2013" name="PLoS ONE">
        <title>INDIGO - INtegrated Data Warehouse of MIcrobial GenOmes with Examples from the Red Sea Extremophiles.</title>
        <authorList>
            <person name="Alam I."/>
            <person name="Antunes A."/>
            <person name="Kamau A.A."/>
            <person name="Ba Alawi W."/>
            <person name="Kalkatawi M."/>
            <person name="Stingl U."/>
            <person name="Bajic V.B."/>
        </authorList>
    </citation>
    <scope>NUCLEOTIDE SEQUENCE [LARGE SCALE GENOMIC DNA]</scope>
    <source>
        <strain evidence="2 3">SSD-17B</strain>
    </source>
</reference>
<keyword evidence="2" id="KW-0449">Lipoprotein</keyword>
<dbReference type="AlphaFoldDB" id="F7PWB6"/>
<dbReference type="EMBL" id="AFNU02000013">
    <property type="protein sequence ID" value="ERJ11227.1"/>
    <property type="molecule type" value="Genomic_DNA"/>
</dbReference>
<accession>F7PWB6</accession>
<evidence type="ECO:0000313" key="3">
    <source>
        <dbReference type="Proteomes" id="UP000005707"/>
    </source>
</evidence>
<dbReference type="RefSeq" id="WP_008825544.1">
    <property type="nucleotide sequence ID" value="NZ_AFNU02000013.1"/>
</dbReference>
<evidence type="ECO:0000313" key="2">
    <source>
        <dbReference type="EMBL" id="ERJ11227.1"/>
    </source>
</evidence>
<feature type="chain" id="PRO_5003366969" evidence="1">
    <location>
        <begin position="21"/>
        <end position="200"/>
    </location>
</feature>
<keyword evidence="3" id="KW-1185">Reference proteome</keyword>
<dbReference type="InParanoid" id="F7PWB6"/>
<dbReference type="OrthoDB" id="2063096at2"/>
<proteinExistence type="predicted"/>
<comment type="caution">
    <text evidence="2">The sequence shown here is derived from an EMBL/GenBank/DDBJ whole genome shotgun (WGS) entry which is preliminary data.</text>
</comment>
<gene>
    <name evidence="2" type="ORF">HLPCO_002667</name>
</gene>
<reference evidence="2 3" key="1">
    <citation type="journal article" date="2011" name="J. Bacteriol.">
        <title>Genome sequence of Haloplasma contractile, an unusual contractile bacterium from a deep-sea anoxic brine lake.</title>
        <authorList>
            <person name="Antunes A."/>
            <person name="Alam I."/>
            <person name="El Dorry H."/>
            <person name="Siam R."/>
            <person name="Robertson A."/>
            <person name="Bajic V.B."/>
            <person name="Stingl U."/>
        </authorList>
    </citation>
    <scope>NUCLEOTIDE SEQUENCE [LARGE SCALE GENOMIC DNA]</scope>
    <source>
        <strain evidence="2 3">SSD-17B</strain>
    </source>
</reference>
<feature type="signal peptide" evidence="1">
    <location>
        <begin position="1"/>
        <end position="20"/>
    </location>
</feature>
<name>F7PWB6_9MOLU</name>